<comment type="catalytic activity">
    <reaction evidence="8">
        <text>N-acetyl-L-glutamate + ATP = N-acetyl-L-glutamyl 5-phosphate + ADP</text>
        <dbReference type="Rhea" id="RHEA:14629"/>
        <dbReference type="ChEBI" id="CHEBI:30616"/>
        <dbReference type="ChEBI" id="CHEBI:44337"/>
        <dbReference type="ChEBI" id="CHEBI:57936"/>
        <dbReference type="ChEBI" id="CHEBI:456216"/>
        <dbReference type="EC" id="2.7.2.8"/>
    </reaction>
</comment>
<dbReference type="InterPro" id="IPR037528">
    <property type="entry name" value="ArgB"/>
</dbReference>
<sequence length="287" mass="31139">MLKNNFDRINVLKDLLPMIKKSSGLRIVIKYGGAAMQDLSVVSLVLEDILTLYYLGIQPIIVHGGGPSINFWLNKLNIEPKFHNGLRVTDYRTMEIVEMVLSGKVNNQLVALLNKSSSLAVGLSGKDSNLIRCSALYPFSDSDNFVGKVVDVNTGLLEILLSNNYIPVIASVACDQSGETYNINADSFAGSVASALKADKLFLLTDAPGIMADINDTSSVIKDLDLQTIIALQDSNIITGGMIPKIDACISSLKNGVKATHIIDGRFKHSLLYEIFTDTRIGSMITL</sequence>
<evidence type="ECO:0000313" key="10">
    <source>
        <dbReference type="EMBL" id="QCI04766.1"/>
    </source>
</evidence>
<gene>
    <name evidence="8 10" type="primary">argB</name>
</gene>
<keyword evidence="6 8" id="KW-0418">Kinase</keyword>
<dbReference type="Gene3D" id="3.40.1160.10">
    <property type="entry name" value="Acetylglutamate kinase-like"/>
    <property type="match status" value="1"/>
</dbReference>
<dbReference type="FunFam" id="3.40.1160.10:FF:000004">
    <property type="entry name" value="Acetylglutamate kinase"/>
    <property type="match status" value="1"/>
</dbReference>
<name>A0A4D6WMV5_9FLOR</name>
<dbReference type="EMBL" id="MK814615">
    <property type="protein sequence ID" value="QCI04766.1"/>
    <property type="molecule type" value="Genomic_DNA"/>
</dbReference>
<feature type="domain" description="Aspartate/glutamate/uridylate kinase" evidence="9">
    <location>
        <begin position="26"/>
        <end position="264"/>
    </location>
</feature>
<dbReference type="InterPro" id="IPR001048">
    <property type="entry name" value="Asp/Glu/Uridylate_kinase"/>
</dbReference>
<keyword evidence="7 8" id="KW-0067">ATP-binding</keyword>
<evidence type="ECO:0000256" key="2">
    <source>
        <dbReference type="ARBA" id="ARBA00022571"/>
    </source>
</evidence>
<dbReference type="GO" id="GO:0005737">
    <property type="term" value="C:cytoplasm"/>
    <property type="evidence" value="ECO:0007669"/>
    <property type="project" value="InterPro"/>
</dbReference>
<keyword evidence="2 8" id="KW-0055">Arginine biosynthesis</keyword>
<proteinExistence type="inferred from homology"/>
<evidence type="ECO:0000256" key="5">
    <source>
        <dbReference type="ARBA" id="ARBA00022741"/>
    </source>
</evidence>
<dbReference type="GO" id="GO:0005524">
    <property type="term" value="F:ATP binding"/>
    <property type="evidence" value="ECO:0007669"/>
    <property type="project" value="UniProtKB-UniRule"/>
</dbReference>
<reference evidence="10" key="1">
    <citation type="journal article" date="2019" name="Mol. Phylogenet. Evol.">
        <title>Morphological evolution and classification of the red algal order Ceramiales inferred using plastid phylogenomics.</title>
        <authorList>
            <person name="Diaz-Tapia P."/>
            <person name="Pasella M.M."/>
            <person name="Verbruggen H."/>
            <person name="Maggs C.A."/>
        </authorList>
    </citation>
    <scope>NUCLEOTIDE SEQUENCE</scope>
    <source>
        <strain evidence="10">PD2926</strain>
    </source>
</reference>
<dbReference type="EC" id="2.7.2.8" evidence="8"/>
<protein>
    <recommendedName>
        <fullName evidence="8">Acetylglutamate kinase</fullName>
        <ecNumber evidence="8">2.7.2.8</ecNumber>
    </recommendedName>
    <alternativeName>
        <fullName evidence="8">N-acetyl-L-glutamate 5-phosphotransferase</fullName>
    </alternativeName>
    <alternativeName>
        <fullName evidence="8">NAG kinase</fullName>
        <shortName evidence="8">NAGK</shortName>
    </alternativeName>
</protein>
<dbReference type="PIRSF" id="PIRSF000728">
    <property type="entry name" value="NAGK"/>
    <property type="match status" value="1"/>
</dbReference>
<feature type="binding site" evidence="8">
    <location>
        <position position="87"/>
    </location>
    <ligand>
        <name>substrate</name>
    </ligand>
</feature>
<evidence type="ECO:0000259" key="9">
    <source>
        <dbReference type="Pfam" id="PF00696"/>
    </source>
</evidence>
<dbReference type="InterPro" id="IPR036393">
    <property type="entry name" value="AceGlu_kinase-like_sf"/>
</dbReference>
<evidence type="ECO:0000256" key="7">
    <source>
        <dbReference type="ARBA" id="ARBA00022840"/>
    </source>
</evidence>
<comment type="function">
    <text evidence="8">Catalyzes the ATP-dependent phosphorylation of N-acetyl-L-glutamate.</text>
</comment>
<organism evidence="10">
    <name type="scientific">Bornetia secundiflora</name>
    <dbReference type="NCBI Taxonomy" id="2575637"/>
    <lineage>
        <taxon>Eukaryota</taxon>
        <taxon>Rhodophyta</taxon>
        <taxon>Florideophyceae</taxon>
        <taxon>Rhodymeniophycidae</taxon>
        <taxon>Ceramiales</taxon>
        <taxon>Wrangeliaceae</taxon>
        <taxon>Bornetia</taxon>
    </lineage>
</organism>
<evidence type="ECO:0000256" key="1">
    <source>
        <dbReference type="ARBA" id="ARBA00004828"/>
    </source>
</evidence>
<dbReference type="GO" id="GO:0003991">
    <property type="term" value="F:acetylglutamate kinase activity"/>
    <property type="evidence" value="ECO:0007669"/>
    <property type="project" value="UniProtKB-UniRule"/>
</dbReference>
<feature type="binding site" evidence="8">
    <location>
        <begin position="65"/>
        <end position="66"/>
    </location>
    <ligand>
        <name>substrate</name>
    </ligand>
</feature>
<feature type="site" description="Transition state stabilizer" evidence="8">
    <location>
        <position position="245"/>
    </location>
</feature>
<dbReference type="InterPro" id="IPR004662">
    <property type="entry name" value="AcgluKinase_fam"/>
</dbReference>
<evidence type="ECO:0000256" key="4">
    <source>
        <dbReference type="ARBA" id="ARBA00022679"/>
    </source>
</evidence>
<dbReference type="SUPFAM" id="SSF53633">
    <property type="entry name" value="Carbamate kinase-like"/>
    <property type="match status" value="1"/>
</dbReference>
<dbReference type="PRINTS" id="PR00474">
    <property type="entry name" value="GLU5KINASE"/>
</dbReference>
<geneLocation type="plastid" evidence="10"/>
<dbReference type="NCBIfam" id="TIGR00761">
    <property type="entry name" value="argB"/>
    <property type="match status" value="1"/>
</dbReference>
<keyword evidence="4 8" id="KW-0808">Transferase</keyword>
<reference evidence="10" key="2">
    <citation type="submission" date="2019-04" db="EMBL/GenBank/DDBJ databases">
        <authorList>
            <person name="Pasella M."/>
        </authorList>
    </citation>
    <scope>NUCLEOTIDE SEQUENCE</scope>
    <source>
        <strain evidence="10">PD2926</strain>
    </source>
</reference>
<feature type="binding site" evidence="8">
    <location>
        <position position="182"/>
    </location>
    <ligand>
        <name>substrate</name>
    </ligand>
</feature>
<feature type="site" description="Transition state stabilizer" evidence="8">
    <location>
        <position position="30"/>
    </location>
</feature>
<dbReference type="CDD" id="cd04250">
    <property type="entry name" value="AAK_NAGK-C"/>
    <property type="match status" value="1"/>
</dbReference>
<evidence type="ECO:0000256" key="6">
    <source>
        <dbReference type="ARBA" id="ARBA00022777"/>
    </source>
</evidence>
<comment type="similarity">
    <text evidence="8">Belongs to the acetylglutamate kinase family. ArgB subfamily.</text>
</comment>
<keyword evidence="3 8" id="KW-0028">Amino-acid biosynthesis</keyword>
<dbReference type="PANTHER" id="PTHR23342:SF0">
    <property type="entry name" value="N-ACETYLGLUTAMATE SYNTHASE, MITOCHONDRIAL"/>
    <property type="match status" value="1"/>
</dbReference>
<dbReference type="GO" id="GO:0042450">
    <property type="term" value="P:L-arginine biosynthetic process via ornithine"/>
    <property type="evidence" value="ECO:0007669"/>
    <property type="project" value="UniProtKB-UniRule"/>
</dbReference>
<dbReference type="PANTHER" id="PTHR23342">
    <property type="entry name" value="N-ACETYLGLUTAMATE SYNTHASE"/>
    <property type="match status" value="1"/>
</dbReference>
<dbReference type="UniPathway" id="UPA00068">
    <property type="reaction ID" value="UER00107"/>
</dbReference>
<keyword evidence="5 8" id="KW-0547">Nucleotide-binding</keyword>
<dbReference type="HAMAP" id="MF_00082">
    <property type="entry name" value="ArgB"/>
    <property type="match status" value="1"/>
</dbReference>
<dbReference type="InterPro" id="IPR001057">
    <property type="entry name" value="Glu/AcGlu_kinase"/>
</dbReference>
<keyword evidence="10" id="KW-0934">Plastid</keyword>
<dbReference type="AlphaFoldDB" id="A0A4D6WMV5"/>
<comment type="pathway">
    <text evidence="1 8">Amino-acid biosynthesis; L-arginine biosynthesis; N(2)-acetyl-L-ornithine from L-glutamate: step 2/4.</text>
</comment>
<dbReference type="Pfam" id="PF00696">
    <property type="entry name" value="AA_kinase"/>
    <property type="match status" value="1"/>
</dbReference>
<evidence type="ECO:0000256" key="3">
    <source>
        <dbReference type="ARBA" id="ARBA00022605"/>
    </source>
</evidence>
<accession>A0A4D6WMV5</accession>
<dbReference type="InterPro" id="IPR041727">
    <property type="entry name" value="NAGK-C"/>
</dbReference>
<evidence type="ECO:0000256" key="8">
    <source>
        <dbReference type="HAMAP-Rule" id="MF_00082"/>
    </source>
</evidence>